<feature type="compositionally biased region" description="Polar residues" evidence="1">
    <location>
        <begin position="1"/>
        <end position="22"/>
    </location>
</feature>
<sequence>MRRSTPRSTSQPAISYHRSSATPHHRSSATPTPDLVSLGLPSSSSGTATPYHSSGVTAPTTDLAPPTPNLVCHPFRTVPLHPMLARFALPDARAFASAVKKGKTCLTPECLDARCRPIAMAVFRRCSTVRCGCQPTQFKTAAGIVKRL</sequence>
<evidence type="ECO:0000313" key="3">
    <source>
        <dbReference type="Proteomes" id="UP000729402"/>
    </source>
</evidence>
<feature type="compositionally biased region" description="Low complexity" evidence="1">
    <location>
        <begin position="37"/>
        <end position="50"/>
    </location>
</feature>
<name>A0A8J5X338_ZIZPA</name>
<organism evidence="2 3">
    <name type="scientific">Zizania palustris</name>
    <name type="common">Northern wild rice</name>
    <dbReference type="NCBI Taxonomy" id="103762"/>
    <lineage>
        <taxon>Eukaryota</taxon>
        <taxon>Viridiplantae</taxon>
        <taxon>Streptophyta</taxon>
        <taxon>Embryophyta</taxon>
        <taxon>Tracheophyta</taxon>
        <taxon>Spermatophyta</taxon>
        <taxon>Magnoliopsida</taxon>
        <taxon>Liliopsida</taxon>
        <taxon>Poales</taxon>
        <taxon>Poaceae</taxon>
        <taxon>BOP clade</taxon>
        <taxon>Oryzoideae</taxon>
        <taxon>Oryzeae</taxon>
        <taxon>Zizaniinae</taxon>
        <taxon>Zizania</taxon>
    </lineage>
</organism>
<gene>
    <name evidence="2" type="ORF">GUJ93_ZPchr0013g34659</name>
</gene>
<reference evidence="2" key="1">
    <citation type="journal article" date="2021" name="bioRxiv">
        <title>Whole Genome Assembly and Annotation of Northern Wild Rice, Zizania palustris L., Supports a Whole Genome Duplication in the Zizania Genus.</title>
        <authorList>
            <person name="Haas M."/>
            <person name="Kono T."/>
            <person name="Macchietto M."/>
            <person name="Millas R."/>
            <person name="McGilp L."/>
            <person name="Shao M."/>
            <person name="Duquette J."/>
            <person name="Hirsch C.N."/>
            <person name="Kimball J."/>
        </authorList>
    </citation>
    <scope>NUCLEOTIDE SEQUENCE</scope>
    <source>
        <tissue evidence="2">Fresh leaf tissue</tissue>
    </source>
</reference>
<comment type="caution">
    <text evidence="2">The sequence shown here is derived from an EMBL/GenBank/DDBJ whole genome shotgun (WGS) entry which is preliminary data.</text>
</comment>
<accession>A0A8J5X338</accession>
<protein>
    <submittedName>
        <fullName evidence="2">Uncharacterized protein</fullName>
    </submittedName>
</protein>
<reference evidence="2" key="2">
    <citation type="submission" date="2021-02" db="EMBL/GenBank/DDBJ databases">
        <authorList>
            <person name="Kimball J.A."/>
            <person name="Haas M.W."/>
            <person name="Macchietto M."/>
            <person name="Kono T."/>
            <person name="Duquette J."/>
            <person name="Shao M."/>
        </authorList>
    </citation>
    <scope>NUCLEOTIDE SEQUENCE</scope>
    <source>
        <tissue evidence="2">Fresh leaf tissue</tissue>
    </source>
</reference>
<dbReference type="AlphaFoldDB" id="A0A8J5X338"/>
<evidence type="ECO:0000256" key="1">
    <source>
        <dbReference type="SAM" id="MobiDB-lite"/>
    </source>
</evidence>
<dbReference type="EMBL" id="JAAALK010000079">
    <property type="protein sequence ID" value="KAG8096322.1"/>
    <property type="molecule type" value="Genomic_DNA"/>
</dbReference>
<evidence type="ECO:0000313" key="2">
    <source>
        <dbReference type="EMBL" id="KAG8096322.1"/>
    </source>
</evidence>
<dbReference type="Proteomes" id="UP000729402">
    <property type="component" value="Unassembled WGS sequence"/>
</dbReference>
<proteinExistence type="predicted"/>
<keyword evidence="3" id="KW-1185">Reference proteome</keyword>
<feature type="region of interest" description="Disordered" evidence="1">
    <location>
        <begin position="1"/>
        <end position="63"/>
    </location>
</feature>